<name>A0A379WZP0_SALET</name>
<evidence type="ECO:0000313" key="2">
    <source>
        <dbReference type="EMBL" id="SUH39579.1"/>
    </source>
</evidence>
<dbReference type="AlphaFoldDB" id="A0A379WZP0"/>
<feature type="region of interest" description="Disordered" evidence="1">
    <location>
        <begin position="1"/>
        <end position="50"/>
    </location>
</feature>
<evidence type="ECO:0000313" key="3">
    <source>
        <dbReference type="Proteomes" id="UP000254712"/>
    </source>
</evidence>
<protein>
    <submittedName>
        <fullName evidence="2">Uncharacterized protein</fullName>
    </submittedName>
</protein>
<organism evidence="2 3">
    <name type="scientific">Salmonella enterica I</name>
    <dbReference type="NCBI Taxonomy" id="59201"/>
    <lineage>
        <taxon>Bacteria</taxon>
        <taxon>Pseudomonadati</taxon>
        <taxon>Pseudomonadota</taxon>
        <taxon>Gammaproteobacteria</taxon>
        <taxon>Enterobacterales</taxon>
        <taxon>Enterobacteriaceae</taxon>
        <taxon>Salmonella</taxon>
    </lineage>
</organism>
<reference evidence="2 3" key="1">
    <citation type="submission" date="2018-06" db="EMBL/GenBank/DDBJ databases">
        <authorList>
            <consortium name="Pathogen Informatics"/>
            <person name="Doyle S."/>
        </authorList>
    </citation>
    <scope>NUCLEOTIDE SEQUENCE [LARGE SCALE GENOMIC DNA]</scope>
    <source>
        <strain evidence="2 3">NCTC8261</strain>
    </source>
</reference>
<proteinExistence type="predicted"/>
<dbReference type="Proteomes" id="UP000254712">
    <property type="component" value="Unassembled WGS sequence"/>
</dbReference>
<sequence length="108" mass="11391">MVITGGGNQRSGSSGHLGERRVGLRNSQRRRNGITRGAGGRRPGNASSANQTICANIKETANERCQARRSRIPASPPCSNISRLMPAPSAKAKKGMSSGPPLVKKSRI</sequence>
<dbReference type="EMBL" id="UGXT01000002">
    <property type="protein sequence ID" value="SUH39579.1"/>
    <property type="molecule type" value="Genomic_DNA"/>
</dbReference>
<gene>
    <name evidence="2" type="ORF">NCTC8261_05943</name>
</gene>
<evidence type="ECO:0000256" key="1">
    <source>
        <dbReference type="SAM" id="MobiDB-lite"/>
    </source>
</evidence>
<accession>A0A379WZP0</accession>
<feature type="region of interest" description="Disordered" evidence="1">
    <location>
        <begin position="65"/>
        <end position="108"/>
    </location>
</feature>